<dbReference type="Proteomes" id="UP000189735">
    <property type="component" value="Unassembled WGS sequence"/>
</dbReference>
<dbReference type="PANTHER" id="PTHR30157">
    <property type="entry name" value="FERRIC REDUCTASE, NADPH-DEPENDENT"/>
    <property type="match status" value="1"/>
</dbReference>
<dbReference type="Gene3D" id="3.40.50.80">
    <property type="entry name" value="Nucleotide-binding domain of ferredoxin-NADP reductase (FNR) module"/>
    <property type="match status" value="1"/>
</dbReference>
<reference evidence="3" key="1">
    <citation type="submission" date="2017-02" db="EMBL/GenBank/DDBJ databases">
        <authorList>
            <person name="Varghese N."/>
            <person name="Submissions S."/>
        </authorList>
    </citation>
    <scope>NUCLEOTIDE SEQUENCE [LARGE SCALE GENOMIC DNA]</scope>
    <source>
        <strain evidence="3">VKM Ac-2052</strain>
    </source>
</reference>
<proteinExistence type="predicted"/>
<dbReference type="Gene3D" id="2.40.30.10">
    <property type="entry name" value="Translation factors"/>
    <property type="match status" value="1"/>
</dbReference>
<dbReference type="EMBL" id="FUYG01000005">
    <property type="protein sequence ID" value="SKA96483.1"/>
    <property type="molecule type" value="Genomic_DNA"/>
</dbReference>
<name>A0A1T4Y4C1_9MICO</name>
<dbReference type="SUPFAM" id="SSF63380">
    <property type="entry name" value="Riboflavin synthase domain-like"/>
    <property type="match status" value="1"/>
</dbReference>
<dbReference type="InterPro" id="IPR017927">
    <property type="entry name" value="FAD-bd_FR_type"/>
</dbReference>
<gene>
    <name evidence="2" type="ORF">SAMN06295879_2250</name>
</gene>
<dbReference type="InterPro" id="IPR039374">
    <property type="entry name" value="SIP_fam"/>
</dbReference>
<evidence type="ECO:0000259" key="1">
    <source>
        <dbReference type="PROSITE" id="PS51384"/>
    </source>
</evidence>
<dbReference type="PANTHER" id="PTHR30157:SF0">
    <property type="entry name" value="NADPH-DEPENDENT FERRIC-CHELATE REDUCTASE"/>
    <property type="match status" value="1"/>
</dbReference>
<feature type="domain" description="FAD-binding FR-type" evidence="1">
    <location>
        <begin position="18"/>
        <end position="157"/>
    </location>
</feature>
<evidence type="ECO:0000313" key="2">
    <source>
        <dbReference type="EMBL" id="SKA96483.1"/>
    </source>
</evidence>
<dbReference type="InterPro" id="IPR013113">
    <property type="entry name" value="SIP_FAD-bd"/>
</dbReference>
<dbReference type="InterPro" id="IPR039261">
    <property type="entry name" value="FNR_nucleotide-bd"/>
</dbReference>
<evidence type="ECO:0000313" key="3">
    <source>
        <dbReference type="Proteomes" id="UP000189735"/>
    </source>
</evidence>
<dbReference type="InterPro" id="IPR007037">
    <property type="entry name" value="SIP_rossman_dom"/>
</dbReference>
<organism evidence="2 3">
    <name type="scientific">Agreia bicolorata</name>
    <dbReference type="NCBI Taxonomy" id="110935"/>
    <lineage>
        <taxon>Bacteria</taxon>
        <taxon>Bacillati</taxon>
        <taxon>Actinomycetota</taxon>
        <taxon>Actinomycetes</taxon>
        <taxon>Micrococcales</taxon>
        <taxon>Microbacteriaceae</taxon>
        <taxon>Agreia</taxon>
    </lineage>
</organism>
<dbReference type="GO" id="GO:0016491">
    <property type="term" value="F:oxidoreductase activity"/>
    <property type="evidence" value="ECO:0007669"/>
    <property type="project" value="InterPro"/>
</dbReference>
<dbReference type="PROSITE" id="PS51384">
    <property type="entry name" value="FAD_FR"/>
    <property type="match status" value="1"/>
</dbReference>
<dbReference type="InterPro" id="IPR017938">
    <property type="entry name" value="Riboflavin_synthase-like_b-brl"/>
</dbReference>
<dbReference type="AlphaFoldDB" id="A0A1T4Y4C1"/>
<sequence>MTPARLPPVTIAPGTPAYRLFDTRVIRTRRLTPTFVRVTLGSPSLQHFAPWGLDQRLKLIFPRAGGRTTTHPWHGPFSANVDGLPVAEWRAALAGMTAAERHVARTYTTGSARPHECELDIDFFIHHPTGPASIWATTASAGDRVLVSGPDARANDRLHGIQWRPAEPPAVVLLLGDETAIPALNGIVASLGADTRGSIVLEADDVDACPPIERVPSGVSVRCVARAGRRPGDALAAAATTWAASDAHHARAAGAAFSAWMAAESSAIPHLRSVVADAGIPREFVHSQGYWNFGGHRATS</sequence>
<dbReference type="CDD" id="cd06193">
    <property type="entry name" value="siderophore_interacting"/>
    <property type="match status" value="1"/>
</dbReference>
<protein>
    <submittedName>
        <fullName evidence="2">NADPH-dependent ferric siderophore reductase, contains FAD-binding and SIP domains</fullName>
    </submittedName>
</protein>
<accession>A0A1T4Y4C1</accession>
<dbReference type="Pfam" id="PF04954">
    <property type="entry name" value="SIP"/>
    <property type="match status" value="1"/>
</dbReference>
<dbReference type="Pfam" id="PF08021">
    <property type="entry name" value="FAD_binding_9"/>
    <property type="match status" value="1"/>
</dbReference>